<dbReference type="NCBIfam" id="TIGR00079">
    <property type="entry name" value="pept_deformyl"/>
    <property type="match status" value="1"/>
</dbReference>
<feature type="binding site" evidence="3">
    <location>
        <position position="135"/>
    </location>
    <ligand>
        <name>Fe cation</name>
        <dbReference type="ChEBI" id="CHEBI:24875"/>
    </ligand>
</feature>
<comment type="cofactor">
    <cofactor evidence="3">
        <name>Fe(2+)</name>
        <dbReference type="ChEBI" id="CHEBI:29033"/>
    </cofactor>
    <text evidence="3">Binds 1 Fe(2+) ion.</text>
</comment>
<evidence type="ECO:0000313" key="7">
    <source>
        <dbReference type="EMBL" id="RGM08635.1"/>
    </source>
</evidence>
<keyword evidence="2 3" id="KW-0408">Iron</keyword>
<feature type="binding site" evidence="3">
    <location>
        <position position="89"/>
    </location>
    <ligand>
        <name>Fe cation</name>
        <dbReference type="ChEBI" id="CHEBI:24875"/>
    </ligand>
</feature>
<dbReference type="EMBL" id="CYZE01000001">
    <property type="protein sequence ID" value="CUN53763.1"/>
    <property type="molecule type" value="Genomic_DNA"/>
</dbReference>
<dbReference type="Proteomes" id="UP000261257">
    <property type="component" value="Unassembled WGS sequence"/>
</dbReference>
<name>A0A173XQB5_9FIRM</name>
<dbReference type="PANTHER" id="PTHR10458">
    <property type="entry name" value="PEPTIDE DEFORMYLASE"/>
    <property type="match status" value="1"/>
</dbReference>
<feature type="binding site" evidence="3">
    <location>
        <position position="131"/>
    </location>
    <ligand>
        <name>Fe cation</name>
        <dbReference type="ChEBI" id="CHEBI:24875"/>
    </ligand>
</feature>
<dbReference type="NCBIfam" id="NF001159">
    <property type="entry name" value="PRK00150.1-3"/>
    <property type="match status" value="1"/>
</dbReference>
<dbReference type="AlphaFoldDB" id="A0A173XQB5"/>
<keyword evidence="3 4" id="KW-0378">Hydrolase</keyword>
<dbReference type="EMBL" id="QSSQ01000001">
    <property type="protein sequence ID" value="RGM08635.1"/>
    <property type="molecule type" value="Genomic_DNA"/>
</dbReference>
<evidence type="ECO:0000313" key="5">
    <source>
        <dbReference type="EMBL" id="RGD71015.1"/>
    </source>
</evidence>
<dbReference type="InterPro" id="IPR023635">
    <property type="entry name" value="Peptide_deformylase"/>
</dbReference>
<dbReference type="Gene3D" id="3.90.45.10">
    <property type="entry name" value="Peptide deformylase"/>
    <property type="match status" value="1"/>
</dbReference>
<dbReference type="GO" id="GO:0042586">
    <property type="term" value="F:peptide deformylase activity"/>
    <property type="evidence" value="ECO:0007669"/>
    <property type="project" value="UniProtKB-UniRule"/>
</dbReference>
<dbReference type="GO" id="GO:0046872">
    <property type="term" value="F:metal ion binding"/>
    <property type="evidence" value="ECO:0007669"/>
    <property type="project" value="UniProtKB-KW"/>
</dbReference>
<dbReference type="Proteomes" id="UP000095651">
    <property type="component" value="Unassembled WGS sequence"/>
</dbReference>
<dbReference type="PIRSF" id="PIRSF004749">
    <property type="entry name" value="Pep_def"/>
    <property type="match status" value="1"/>
</dbReference>
<dbReference type="SUPFAM" id="SSF56420">
    <property type="entry name" value="Peptide deformylase"/>
    <property type="match status" value="1"/>
</dbReference>
<dbReference type="OrthoDB" id="9784988at2"/>
<dbReference type="EMBL" id="QTJW01000005">
    <property type="protein sequence ID" value="RGD71015.1"/>
    <property type="molecule type" value="Genomic_DNA"/>
</dbReference>
<dbReference type="RefSeq" id="WP_025529292.1">
    <property type="nucleotide sequence ID" value="NZ_CABIXC010000001.1"/>
</dbReference>
<keyword evidence="3" id="KW-0479">Metal-binding</keyword>
<dbReference type="Proteomes" id="UP000263014">
    <property type="component" value="Unassembled WGS sequence"/>
</dbReference>
<dbReference type="PRINTS" id="PR01576">
    <property type="entry name" value="PDEFORMYLASE"/>
</dbReference>
<dbReference type="EC" id="3.5.1.88" evidence="3"/>
<keyword evidence="3" id="KW-0648">Protein biosynthesis</keyword>
<dbReference type="InterPro" id="IPR036821">
    <property type="entry name" value="Peptide_deformylase_sf"/>
</dbReference>
<dbReference type="PANTHER" id="PTHR10458:SF22">
    <property type="entry name" value="PEPTIDE DEFORMYLASE"/>
    <property type="match status" value="1"/>
</dbReference>
<comment type="similarity">
    <text evidence="1 3">Belongs to the polypeptide deformylase family.</text>
</comment>
<dbReference type="Proteomes" id="UP000261023">
    <property type="component" value="Unassembled WGS sequence"/>
</dbReference>
<reference evidence="9 10" key="2">
    <citation type="submission" date="2018-08" db="EMBL/GenBank/DDBJ databases">
        <title>A genome reference for cultivated species of the human gut microbiota.</title>
        <authorList>
            <person name="Zou Y."/>
            <person name="Xue W."/>
            <person name="Luo G."/>
        </authorList>
    </citation>
    <scope>NUCLEOTIDE SEQUENCE [LARGE SCALE GENOMIC DNA]</scope>
    <source>
        <strain evidence="5 9">AF19-13AC</strain>
        <strain evidence="7 10">TF05-11AC</strain>
        <strain evidence="6 11">TM09-12</strain>
    </source>
</reference>
<dbReference type="EMBL" id="QSON01000007">
    <property type="protein sequence ID" value="RGJ02636.1"/>
    <property type="molecule type" value="Genomic_DNA"/>
</dbReference>
<reference evidence="4 8" key="1">
    <citation type="submission" date="2015-09" db="EMBL/GenBank/DDBJ databases">
        <authorList>
            <consortium name="Pathogen Informatics"/>
        </authorList>
    </citation>
    <scope>NUCLEOTIDE SEQUENCE [LARGE SCALE GENOMIC DNA]</scope>
    <source>
        <strain evidence="4 8">2789STDY5608850</strain>
    </source>
</reference>
<evidence type="ECO:0000256" key="3">
    <source>
        <dbReference type="HAMAP-Rule" id="MF_00163"/>
    </source>
</evidence>
<comment type="catalytic activity">
    <reaction evidence="3">
        <text>N-terminal N-formyl-L-methionyl-[peptide] + H2O = N-terminal L-methionyl-[peptide] + formate</text>
        <dbReference type="Rhea" id="RHEA:24420"/>
        <dbReference type="Rhea" id="RHEA-COMP:10639"/>
        <dbReference type="Rhea" id="RHEA-COMP:10640"/>
        <dbReference type="ChEBI" id="CHEBI:15377"/>
        <dbReference type="ChEBI" id="CHEBI:15740"/>
        <dbReference type="ChEBI" id="CHEBI:49298"/>
        <dbReference type="ChEBI" id="CHEBI:64731"/>
        <dbReference type="EC" id="3.5.1.88"/>
    </reaction>
</comment>
<evidence type="ECO:0000256" key="2">
    <source>
        <dbReference type="ARBA" id="ARBA00023004"/>
    </source>
</evidence>
<evidence type="ECO:0000313" key="11">
    <source>
        <dbReference type="Proteomes" id="UP000263014"/>
    </source>
</evidence>
<evidence type="ECO:0000313" key="10">
    <source>
        <dbReference type="Proteomes" id="UP000261257"/>
    </source>
</evidence>
<dbReference type="HAMAP" id="MF_00163">
    <property type="entry name" value="Pep_deformylase"/>
    <property type="match status" value="1"/>
</dbReference>
<protein>
    <recommendedName>
        <fullName evidence="3">Peptide deformylase</fullName>
        <shortName evidence="3">PDF</shortName>
        <ecNumber evidence="3">3.5.1.88</ecNumber>
    </recommendedName>
    <alternativeName>
        <fullName evidence="3">Polypeptide deformylase</fullName>
    </alternativeName>
</protein>
<dbReference type="GO" id="GO:0006412">
    <property type="term" value="P:translation"/>
    <property type="evidence" value="ECO:0007669"/>
    <property type="project" value="UniProtKB-UniRule"/>
</dbReference>
<gene>
    <name evidence="4" type="primary">def_1</name>
    <name evidence="3 5" type="synonym">def</name>
    <name evidence="5" type="ORF">DWX31_08885</name>
    <name evidence="7" type="ORF">DXC39_01320</name>
    <name evidence="6" type="ORF">DXD79_15885</name>
    <name evidence="4" type="ORF">ERS852407_00493</name>
</gene>
<accession>A0A173XQB5</accession>
<evidence type="ECO:0000256" key="1">
    <source>
        <dbReference type="ARBA" id="ARBA00010759"/>
    </source>
</evidence>
<evidence type="ECO:0000313" key="4">
    <source>
        <dbReference type="EMBL" id="CUN53763.1"/>
    </source>
</evidence>
<organism evidence="4 8">
    <name type="scientific">Hungatella hathewayi</name>
    <dbReference type="NCBI Taxonomy" id="154046"/>
    <lineage>
        <taxon>Bacteria</taxon>
        <taxon>Bacillati</taxon>
        <taxon>Bacillota</taxon>
        <taxon>Clostridia</taxon>
        <taxon>Lachnospirales</taxon>
        <taxon>Lachnospiraceae</taxon>
        <taxon>Hungatella</taxon>
    </lineage>
</organism>
<dbReference type="Pfam" id="PF01327">
    <property type="entry name" value="Pep_deformylase"/>
    <property type="match status" value="1"/>
</dbReference>
<evidence type="ECO:0000313" key="6">
    <source>
        <dbReference type="EMBL" id="RGJ02636.1"/>
    </source>
</evidence>
<evidence type="ECO:0000313" key="8">
    <source>
        <dbReference type="Proteomes" id="UP000095651"/>
    </source>
</evidence>
<feature type="active site" evidence="3">
    <location>
        <position position="132"/>
    </location>
</feature>
<comment type="function">
    <text evidence="3">Removes the formyl group from the N-terminal Met of newly synthesized proteins. Requires at least a dipeptide for an efficient rate of reaction. N-terminal L-methionine is a prerequisite for activity but the enzyme has broad specificity at other positions.</text>
</comment>
<sequence length="164" mass="18044">MAIRKIRTIGDDILRKHCKPVKELTPRLQDLIEDMFETMYEACGVGLAAPQVGVLKQIVVIDVEDGNQYVLINPVIIETSGSQTGSEGCLSVPGKSGVVTRPDHVKVKAFDCEMKEFELVGEGLLARAICHECDHLSGDLFVDKVEGELTDVDQEEDETEEGEE</sequence>
<evidence type="ECO:0000313" key="9">
    <source>
        <dbReference type="Proteomes" id="UP000261023"/>
    </source>
</evidence>
<proteinExistence type="inferred from homology"/>
<dbReference type="CDD" id="cd00487">
    <property type="entry name" value="Pep_deformylase"/>
    <property type="match status" value="1"/>
</dbReference>